<dbReference type="InterPro" id="IPR001910">
    <property type="entry name" value="Inosine/uridine_hydrolase_dom"/>
</dbReference>
<dbReference type="SUPFAM" id="SSF53590">
    <property type="entry name" value="Nucleoside hydrolase"/>
    <property type="match status" value="1"/>
</dbReference>
<dbReference type="InterPro" id="IPR023186">
    <property type="entry name" value="IUNH"/>
</dbReference>
<keyword evidence="1 4" id="KW-0378">Hydrolase</keyword>
<dbReference type="GO" id="GO:0006152">
    <property type="term" value="P:purine nucleoside catabolic process"/>
    <property type="evidence" value="ECO:0007669"/>
    <property type="project" value="TreeGrafter"/>
</dbReference>
<dbReference type="PANTHER" id="PTHR12304:SF4">
    <property type="entry name" value="URIDINE NUCLEOSIDASE"/>
    <property type="match status" value="1"/>
</dbReference>
<dbReference type="RefSeq" id="WP_067230968.1">
    <property type="nucleotide sequence ID" value="NZ_CP014145.1"/>
</dbReference>
<gene>
    <name evidence="4" type="ORF">AWU67_15215</name>
</gene>
<feature type="domain" description="Inosine/uridine-preferring nucleoside hydrolase" evidence="3">
    <location>
        <begin position="5"/>
        <end position="305"/>
    </location>
</feature>
<dbReference type="Pfam" id="PF01156">
    <property type="entry name" value="IU_nuc_hydro"/>
    <property type="match status" value="1"/>
</dbReference>
<protein>
    <submittedName>
        <fullName evidence="4">Nucleoside hydrolase</fullName>
    </submittedName>
</protein>
<name>A0A0Y0PJD5_9MICO</name>
<dbReference type="GO" id="GO:0008477">
    <property type="term" value="F:purine nucleosidase activity"/>
    <property type="evidence" value="ECO:0007669"/>
    <property type="project" value="TreeGrafter"/>
</dbReference>
<evidence type="ECO:0000256" key="1">
    <source>
        <dbReference type="ARBA" id="ARBA00022801"/>
    </source>
</evidence>
<dbReference type="PANTHER" id="PTHR12304">
    <property type="entry name" value="INOSINE-URIDINE PREFERRING NUCLEOSIDE HYDROLASE"/>
    <property type="match status" value="1"/>
</dbReference>
<evidence type="ECO:0000313" key="5">
    <source>
        <dbReference type="Proteomes" id="UP000058305"/>
    </source>
</evidence>
<evidence type="ECO:0000259" key="3">
    <source>
        <dbReference type="Pfam" id="PF01156"/>
    </source>
</evidence>
<evidence type="ECO:0000256" key="2">
    <source>
        <dbReference type="ARBA" id="ARBA00023295"/>
    </source>
</evidence>
<keyword evidence="2" id="KW-0326">Glycosidase</keyword>
<evidence type="ECO:0000313" key="4">
    <source>
        <dbReference type="EMBL" id="AMB59982.1"/>
    </source>
</evidence>
<dbReference type="OrthoDB" id="9797882at2"/>
<accession>A0A0Y0PJD5</accession>
<sequence length="314" mass="33315">MTTPIIFDCDTGIDDALAMLYGAGNGADFVACTVTHGNVPVATGARNTVTVLDYLGLDTVPVFEGAARPMAQPLMTAEFVHGQDGLGDAGVVQSTRAVSGDMAAAEIVRLVRSRPGELTLVAVGPLTNIGMALLLEPELPTLVKDVIIMGGAVGVPGNSAEFGEANVWHDPEAAQLVIDAAWDVLFVGLEITMKTGLAAESLERIGASEDPRAQLAWKIMQFYLDVYEGQMGVRTCVLHDPLAMALALDPELATYRTIEASLELRGGRSRGQLIGDLRGYNKATLDPKAPGVIRIVESLKTEEFHENFLRSLGA</sequence>
<proteinExistence type="predicted"/>
<reference evidence="4 5" key="1">
    <citation type="journal article" date="2016" name="J. Biotechnol.">
        <title>First complete genome sequence of a species in the genus Microterricola, an extremophilic cold active enzyme producing bacterial strain ERGS5:02 isolated from Sikkim Himalaya.</title>
        <authorList>
            <person name="Himanshu"/>
            <person name="Swarnkar M.K."/>
            <person name="Singh D."/>
            <person name="Kumar R."/>
        </authorList>
    </citation>
    <scope>NUCLEOTIDE SEQUENCE [LARGE SCALE GENOMIC DNA]</scope>
    <source>
        <strain evidence="4 5">ERGS5:02</strain>
    </source>
</reference>
<organism evidence="4 5">
    <name type="scientific">Microterricola viridarii</name>
    <dbReference type="NCBI Taxonomy" id="412690"/>
    <lineage>
        <taxon>Bacteria</taxon>
        <taxon>Bacillati</taxon>
        <taxon>Actinomycetota</taxon>
        <taxon>Actinomycetes</taxon>
        <taxon>Micrococcales</taxon>
        <taxon>Microbacteriaceae</taxon>
        <taxon>Microterricola</taxon>
    </lineage>
</organism>
<dbReference type="GO" id="GO:0005829">
    <property type="term" value="C:cytosol"/>
    <property type="evidence" value="ECO:0007669"/>
    <property type="project" value="TreeGrafter"/>
</dbReference>
<reference evidence="5" key="2">
    <citation type="submission" date="2016-01" db="EMBL/GenBank/DDBJ databases">
        <title>First complete genome sequence of a species in the genus Microterricola, an extremophilic cold active enzyme producing strain ERGS5:02 isolated from Sikkim Himalaya.</title>
        <authorList>
            <person name="Kumar R."/>
            <person name="Singh D."/>
            <person name="Swarnkar M.K."/>
        </authorList>
    </citation>
    <scope>NUCLEOTIDE SEQUENCE [LARGE SCALE GENOMIC DNA]</scope>
    <source>
        <strain evidence="5">ERGS5:02</strain>
    </source>
</reference>
<keyword evidence="5" id="KW-1185">Reference proteome</keyword>
<dbReference type="AlphaFoldDB" id="A0A0Y0PJD5"/>
<dbReference type="EMBL" id="CP014145">
    <property type="protein sequence ID" value="AMB59982.1"/>
    <property type="molecule type" value="Genomic_DNA"/>
</dbReference>
<dbReference type="InterPro" id="IPR036452">
    <property type="entry name" value="Ribo_hydro-like"/>
</dbReference>
<dbReference type="Proteomes" id="UP000058305">
    <property type="component" value="Chromosome"/>
</dbReference>
<dbReference type="KEGG" id="mvd:AWU67_15215"/>
<dbReference type="Gene3D" id="3.90.245.10">
    <property type="entry name" value="Ribonucleoside hydrolase-like"/>
    <property type="match status" value="1"/>
</dbReference>